<evidence type="ECO:0000259" key="10">
    <source>
        <dbReference type="Pfam" id="PF01261"/>
    </source>
</evidence>
<protein>
    <recommendedName>
        <fullName evidence="3">Apurinic-apyrimidinic endonuclease 1</fullName>
    </recommendedName>
</protein>
<dbReference type="Gene3D" id="3.20.20.150">
    <property type="entry name" value="Divalent-metal-dependent TIM barrel enzymes"/>
    <property type="match status" value="1"/>
</dbReference>
<evidence type="ECO:0000256" key="6">
    <source>
        <dbReference type="ARBA" id="ARBA00022801"/>
    </source>
</evidence>
<dbReference type="InterPro" id="IPR018246">
    <property type="entry name" value="AP_endonuc_F2_Zn_BS"/>
</dbReference>
<feature type="compositionally biased region" description="Basic and acidic residues" evidence="9">
    <location>
        <begin position="318"/>
        <end position="344"/>
    </location>
</feature>
<dbReference type="SUPFAM" id="SSF51658">
    <property type="entry name" value="Xylose isomerase-like"/>
    <property type="match status" value="1"/>
</dbReference>
<keyword evidence="7" id="KW-0862">Zinc</keyword>
<keyword evidence="8" id="KW-0234">DNA repair</keyword>
<dbReference type="PROSITE" id="PS51432">
    <property type="entry name" value="AP_NUCLEASE_F2_4"/>
    <property type="match status" value="1"/>
</dbReference>
<dbReference type="GO" id="GO:0005634">
    <property type="term" value="C:nucleus"/>
    <property type="evidence" value="ECO:0007669"/>
    <property type="project" value="TreeGrafter"/>
</dbReference>
<dbReference type="Pfam" id="PF01261">
    <property type="entry name" value="AP_endonuc_2"/>
    <property type="match status" value="1"/>
</dbReference>
<dbReference type="GO" id="GO:0003906">
    <property type="term" value="F:DNA-(apurinic or apyrimidinic site) endonuclease activity"/>
    <property type="evidence" value="ECO:0007669"/>
    <property type="project" value="TreeGrafter"/>
</dbReference>
<keyword evidence="5" id="KW-0227">DNA damage</keyword>
<name>A0A6A6VTZ0_9PEZI</name>
<evidence type="ECO:0000256" key="5">
    <source>
        <dbReference type="ARBA" id="ARBA00022763"/>
    </source>
</evidence>
<dbReference type="GO" id="GO:0008081">
    <property type="term" value="F:phosphoric diester hydrolase activity"/>
    <property type="evidence" value="ECO:0007669"/>
    <property type="project" value="TreeGrafter"/>
</dbReference>
<dbReference type="RefSeq" id="XP_033596066.1">
    <property type="nucleotide sequence ID" value="XM_033742125.1"/>
</dbReference>
<feature type="region of interest" description="Disordered" evidence="9">
    <location>
        <begin position="318"/>
        <end position="380"/>
    </location>
</feature>
<accession>A0A6A6VTZ0</accession>
<dbReference type="PANTHER" id="PTHR21445:SF0">
    <property type="entry name" value="APURINIC-APYRIMIDINIC ENDONUCLEASE"/>
    <property type="match status" value="1"/>
</dbReference>
<evidence type="ECO:0000313" key="11">
    <source>
        <dbReference type="EMBL" id="KAF2753615.1"/>
    </source>
</evidence>
<feature type="compositionally biased region" description="Acidic residues" evidence="9">
    <location>
        <begin position="369"/>
        <end position="380"/>
    </location>
</feature>
<keyword evidence="4" id="KW-0479">Metal-binding</keyword>
<evidence type="ECO:0000256" key="1">
    <source>
        <dbReference type="ARBA" id="ARBA00001947"/>
    </source>
</evidence>
<keyword evidence="11" id="KW-0255">Endonuclease</keyword>
<evidence type="ECO:0000313" key="12">
    <source>
        <dbReference type="Proteomes" id="UP000799437"/>
    </source>
</evidence>
<evidence type="ECO:0000256" key="4">
    <source>
        <dbReference type="ARBA" id="ARBA00022723"/>
    </source>
</evidence>
<dbReference type="GO" id="GO:0003677">
    <property type="term" value="F:DNA binding"/>
    <property type="evidence" value="ECO:0007669"/>
    <property type="project" value="InterPro"/>
</dbReference>
<evidence type="ECO:0000256" key="2">
    <source>
        <dbReference type="ARBA" id="ARBA00005340"/>
    </source>
</evidence>
<evidence type="ECO:0000256" key="7">
    <source>
        <dbReference type="ARBA" id="ARBA00022833"/>
    </source>
</evidence>
<dbReference type="PANTHER" id="PTHR21445">
    <property type="entry name" value="ENDONUCLEASE IV ENDODEOXYRIBONUCLEASE IV"/>
    <property type="match status" value="1"/>
</dbReference>
<evidence type="ECO:0000256" key="3">
    <source>
        <dbReference type="ARBA" id="ARBA00021759"/>
    </source>
</evidence>
<keyword evidence="11" id="KW-0540">Nuclease</keyword>
<dbReference type="OrthoDB" id="7663182at2759"/>
<organism evidence="11 12">
    <name type="scientific">Pseudovirgaria hyperparasitica</name>
    <dbReference type="NCBI Taxonomy" id="470096"/>
    <lineage>
        <taxon>Eukaryota</taxon>
        <taxon>Fungi</taxon>
        <taxon>Dikarya</taxon>
        <taxon>Ascomycota</taxon>
        <taxon>Pezizomycotina</taxon>
        <taxon>Dothideomycetes</taxon>
        <taxon>Dothideomycetes incertae sedis</taxon>
        <taxon>Acrospermales</taxon>
        <taxon>Acrospermaceae</taxon>
        <taxon>Pseudovirgaria</taxon>
    </lineage>
</organism>
<dbReference type="GO" id="GO:0008270">
    <property type="term" value="F:zinc ion binding"/>
    <property type="evidence" value="ECO:0007669"/>
    <property type="project" value="InterPro"/>
</dbReference>
<comment type="similarity">
    <text evidence="2">Belongs to the AP endonuclease 2 family.</text>
</comment>
<dbReference type="PROSITE" id="PS00730">
    <property type="entry name" value="AP_NUCLEASE_F2_2"/>
    <property type="match status" value="1"/>
</dbReference>
<dbReference type="InterPro" id="IPR001719">
    <property type="entry name" value="AP_endonuc_2"/>
</dbReference>
<gene>
    <name evidence="11" type="ORF">EJ05DRAFT_444487</name>
</gene>
<dbReference type="FunFam" id="3.20.20.150:FF:000001">
    <property type="entry name" value="Probable endonuclease 4"/>
    <property type="match status" value="1"/>
</dbReference>
<dbReference type="InterPro" id="IPR036237">
    <property type="entry name" value="Xyl_isomerase-like_sf"/>
</dbReference>
<dbReference type="HAMAP" id="MF_00152">
    <property type="entry name" value="Nfo"/>
    <property type="match status" value="1"/>
</dbReference>
<dbReference type="AlphaFoldDB" id="A0A6A6VTZ0"/>
<feature type="compositionally biased region" description="Basic residues" evidence="9">
    <location>
        <begin position="349"/>
        <end position="365"/>
    </location>
</feature>
<evidence type="ECO:0000256" key="9">
    <source>
        <dbReference type="SAM" id="MobiDB-lite"/>
    </source>
</evidence>
<proteinExistence type="inferred from homology"/>
<evidence type="ECO:0000256" key="8">
    <source>
        <dbReference type="ARBA" id="ARBA00023204"/>
    </source>
</evidence>
<dbReference type="EMBL" id="ML996583">
    <property type="protein sequence ID" value="KAF2753615.1"/>
    <property type="molecule type" value="Genomic_DNA"/>
</dbReference>
<dbReference type="InterPro" id="IPR013022">
    <property type="entry name" value="Xyl_isomerase-like_TIM-brl"/>
</dbReference>
<keyword evidence="6" id="KW-0378">Hydrolase</keyword>
<keyword evidence="12" id="KW-1185">Reference proteome</keyword>
<sequence length="380" mass="41365">MPLATRTIGSKIFAGAHVSVAGGVQNAVINSLHIGGNAFALFLKSQRKWTNPPLKTEDAVVYKAHCKEHGIESDKHVVPHGSYLVNLAHTDADRTAQAYGSFLDDLKRCHQLGIKLYNFHPGNCASSTREEAIRHLAHQLNRAHKDPDTGGVITVLETMASAGNTIGSTFSELASIIKLVNDKSRVAVCLDTCHVFAAGYDLRTPEAFKATIEQFDKDIGLKYLRAFHVNDSKAPLGSHKDLHANIGTGFLGLRAFHNLVNEPRLWGLPLVLETPIGVKNEKGKEVDDHGIYAREIKLLESLVGMDPESSEFTEMESKLHAKGESERARIQDQVDRKAIKDKKGGGKAGAKKPAKAKPTKGKKKKIETSDEEGDSGEDTA</sequence>
<dbReference type="GO" id="GO:0005739">
    <property type="term" value="C:mitochondrion"/>
    <property type="evidence" value="ECO:0007669"/>
    <property type="project" value="TreeGrafter"/>
</dbReference>
<dbReference type="NCBIfam" id="TIGR00587">
    <property type="entry name" value="nfo"/>
    <property type="match status" value="1"/>
</dbReference>
<feature type="domain" description="Xylose isomerase-like TIM barrel" evidence="10">
    <location>
        <begin position="34"/>
        <end position="299"/>
    </location>
</feature>
<dbReference type="Proteomes" id="UP000799437">
    <property type="component" value="Unassembled WGS sequence"/>
</dbReference>
<dbReference type="PROSITE" id="PS00731">
    <property type="entry name" value="AP_NUCLEASE_F2_3"/>
    <property type="match status" value="1"/>
</dbReference>
<dbReference type="GO" id="GO:0006284">
    <property type="term" value="P:base-excision repair"/>
    <property type="evidence" value="ECO:0007669"/>
    <property type="project" value="TreeGrafter"/>
</dbReference>
<dbReference type="GeneID" id="54483179"/>
<dbReference type="SMART" id="SM00518">
    <property type="entry name" value="AP2Ec"/>
    <property type="match status" value="1"/>
</dbReference>
<comment type="cofactor">
    <cofactor evidence="1">
        <name>Zn(2+)</name>
        <dbReference type="ChEBI" id="CHEBI:29105"/>
    </cofactor>
</comment>
<dbReference type="CDD" id="cd00019">
    <property type="entry name" value="AP2Ec"/>
    <property type="match status" value="1"/>
</dbReference>
<reference evidence="11" key="1">
    <citation type="journal article" date="2020" name="Stud. Mycol.">
        <title>101 Dothideomycetes genomes: a test case for predicting lifestyles and emergence of pathogens.</title>
        <authorList>
            <person name="Haridas S."/>
            <person name="Albert R."/>
            <person name="Binder M."/>
            <person name="Bloem J."/>
            <person name="Labutti K."/>
            <person name="Salamov A."/>
            <person name="Andreopoulos B."/>
            <person name="Baker S."/>
            <person name="Barry K."/>
            <person name="Bills G."/>
            <person name="Bluhm B."/>
            <person name="Cannon C."/>
            <person name="Castanera R."/>
            <person name="Culley D."/>
            <person name="Daum C."/>
            <person name="Ezra D."/>
            <person name="Gonzalez J."/>
            <person name="Henrissat B."/>
            <person name="Kuo A."/>
            <person name="Liang C."/>
            <person name="Lipzen A."/>
            <person name="Lutzoni F."/>
            <person name="Magnuson J."/>
            <person name="Mondo S."/>
            <person name="Nolan M."/>
            <person name="Ohm R."/>
            <person name="Pangilinan J."/>
            <person name="Park H.-J."/>
            <person name="Ramirez L."/>
            <person name="Alfaro M."/>
            <person name="Sun H."/>
            <person name="Tritt A."/>
            <person name="Yoshinaga Y."/>
            <person name="Zwiers L.-H."/>
            <person name="Turgeon B."/>
            <person name="Goodwin S."/>
            <person name="Spatafora J."/>
            <person name="Crous P."/>
            <person name="Grigoriev I."/>
        </authorList>
    </citation>
    <scope>NUCLEOTIDE SEQUENCE</scope>
    <source>
        <strain evidence="11">CBS 121739</strain>
    </source>
</reference>